<dbReference type="CDD" id="cd00186">
    <property type="entry name" value="TOP1Ac"/>
    <property type="match status" value="1"/>
</dbReference>
<evidence type="ECO:0000313" key="10">
    <source>
        <dbReference type="EMBL" id="QHU19876.1"/>
    </source>
</evidence>
<proteinExistence type="inferred from homology"/>
<evidence type="ECO:0000256" key="4">
    <source>
        <dbReference type="ARBA" id="ARBA00023029"/>
    </source>
</evidence>
<dbReference type="SMART" id="SM00436">
    <property type="entry name" value="TOP1Bc"/>
    <property type="match status" value="1"/>
</dbReference>
<accession>A0A6C0KRV5</accession>
<dbReference type="Gene3D" id="3.40.50.140">
    <property type="match status" value="1"/>
</dbReference>
<dbReference type="Gene3D" id="1.10.290.10">
    <property type="entry name" value="Topoisomerase I, domain 4"/>
    <property type="match status" value="1"/>
</dbReference>
<feature type="domain" description="Toprim" evidence="8">
    <location>
        <begin position="3"/>
        <end position="113"/>
    </location>
</feature>
<dbReference type="EC" id="5.6.2.1" evidence="3"/>
<dbReference type="InterPro" id="IPR013826">
    <property type="entry name" value="Topo_IA_cen_sub3"/>
</dbReference>
<dbReference type="Pfam" id="PF01131">
    <property type="entry name" value="Topoisom_bac"/>
    <property type="match status" value="2"/>
</dbReference>
<dbReference type="InterPro" id="IPR003602">
    <property type="entry name" value="Topo_IA_DNA-bd_dom"/>
</dbReference>
<dbReference type="SUPFAM" id="SSF56712">
    <property type="entry name" value="Prokaryotic type I DNA topoisomerase"/>
    <property type="match status" value="1"/>
</dbReference>
<evidence type="ECO:0000256" key="7">
    <source>
        <dbReference type="SAM" id="MobiDB-lite"/>
    </source>
</evidence>
<dbReference type="InterPro" id="IPR023405">
    <property type="entry name" value="Topo_IA_core_domain"/>
</dbReference>
<dbReference type="Pfam" id="PF13368">
    <property type="entry name" value="Toprim_C_rpt"/>
    <property type="match status" value="1"/>
</dbReference>
<feature type="region of interest" description="Disordered" evidence="7">
    <location>
        <begin position="332"/>
        <end position="364"/>
    </location>
</feature>
<feature type="compositionally biased region" description="Basic residues" evidence="7">
    <location>
        <begin position="343"/>
        <end position="353"/>
    </location>
</feature>
<dbReference type="InterPro" id="IPR013824">
    <property type="entry name" value="Topo_IA_cen_sub1"/>
</dbReference>
<name>A0A6C0KRV5_9ZZZZ</name>
<dbReference type="InterPro" id="IPR003601">
    <property type="entry name" value="Topo_IA_2"/>
</dbReference>
<dbReference type="GO" id="GO:0006265">
    <property type="term" value="P:DNA topological change"/>
    <property type="evidence" value="ECO:0007669"/>
    <property type="project" value="InterPro"/>
</dbReference>
<dbReference type="GO" id="GO:0003917">
    <property type="term" value="F:DNA topoisomerase type I (single strand cut, ATP-independent) activity"/>
    <property type="evidence" value="ECO:0007669"/>
    <property type="project" value="UniProtKB-EC"/>
</dbReference>
<evidence type="ECO:0000256" key="3">
    <source>
        <dbReference type="ARBA" id="ARBA00012891"/>
    </source>
</evidence>
<dbReference type="PROSITE" id="PS52039">
    <property type="entry name" value="TOPO_IA_2"/>
    <property type="match status" value="1"/>
</dbReference>
<dbReference type="PANTHER" id="PTHR42785">
    <property type="entry name" value="DNA TOPOISOMERASE, TYPE IA, CORE"/>
    <property type="match status" value="1"/>
</dbReference>
<dbReference type="PROSITE" id="PS00396">
    <property type="entry name" value="TOPO_IA_1"/>
    <property type="match status" value="1"/>
</dbReference>
<dbReference type="InterPro" id="IPR023406">
    <property type="entry name" value="Topo_IA_AS"/>
</dbReference>
<dbReference type="Pfam" id="PF01751">
    <property type="entry name" value="Toprim"/>
    <property type="match status" value="1"/>
</dbReference>
<dbReference type="InterPro" id="IPR013497">
    <property type="entry name" value="Topo_IA_cen"/>
</dbReference>
<dbReference type="PROSITE" id="PS50880">
    <property type="entry name" value="TOPRIM"/>
    <property type="match status" value="1"/>
</dbReference>
<evidence type="ECO:0000256" key="2">
    <source>
        <dbReference type="ARBA" id="ARBA00009446"/>
    </source>
</evidence>
<dbReference type="InterPro" id="IPR025589">
    <property type="entry name" value="Toprim_C_rpt"/>
</dbReference>
<dbReference type="Gene3D" id="1.10.460.10">
    <property type="entry name" value="Topoisomerase I, domain 2"/>
    <property type="match status" value="2"/>
</dbReference>
<evidence type="ECO:0000256" key="1">
    <source>
        <dbReference type="ARBA" id="ARBA00000213"/>
    </source>
</evidence>
<dbReference type="EMBL" id="MN740957">
    <property type="protein sequence ID" value="QHU19876.1"/>
    <property type="molecule type" value="Genomic_DNA"/>
</dbReference>
<reference evidence="10" key="1">
    <citation type="journal article" date="2020" name="Nature">
        <title>Giant virus diversity and host interactions through global metagenomics.</title>
        <authorList>
            <person name="Schulz F."/>
            <person name="Roux S."/>
            <person name="Paez-Espino D."/>
            <person name="Jungbluth S."/>
            <person name="Walsh D.A."/>
            <person name="Denef V.J."/>
            <person name="McMahon K.D."/>
            <person name="Konstantinidis K.T."/>
            <person name="Eloe-Fadrosh E.A."/>
            <person name="Kyrpides N.C."/>
            <person name="Woyke T."/>
        </authorList>
    </citation>
    <scope>NUCLEOTIDE SEQUENCE</scope>
    <source>
        <strain evidence="10">GVMAG-S-3300013014-113</strain>
    </source>
</reference>
<dbReference type="AlphaFoldDB" id="A0A6C0KRV5"/>
<dbReference type="PANTHER" id="PTHR42785:SF1">
    <property type="entry name" value="DNA TOPOISOMERASE"/>
    <property type="match status" value="1"/>
</dbReference>
<dbReference type="InterPro" id="IPR006171">
    <property type="entry name" value="TOPRIM_dom"/>
</dbReference>
<dbReference type="InterPro" id="IPR000380">
    <property type="entry name" value="Topo_IA"/>
</dbReference>
<evidence type="ECO:0000259" key="8">
    <source>
        <dbReference type="PROSITE" id="PS50880"/>
    </source>
</evidence>
<comment type="similarity">
    <text evidence="2">Belongs to the type IA topoisomerase family.</text>
</comment>
<comment type="catalytic activity">
    <reaction evidence="1">
        <text>ATP-independent breakage of single-stranded DNA, followed by passage and rejoining.</text>
        <dbReference type="EC" id="5.6.2.1"/>
    </reaction>
</comment>
<keyword evidence="6" id="KW-0413">Isomerase</keyword>
<organism evidence="10">
    <name type="scientific">viral metagenome</name>
    <dbReference type="NCBI Taxonomy" id="1070528"/>
    <lineage>
        <taxon>unclassified sequences</taxon>
        <taxon>metagenomes</taxon>
        <taxon>organismal metagenomes</taxon>
    </lineage>
</organism>
<dbReference type="SMART" id="SM00437">
    <property type="entry name" value="TOP1Ac"/>
    <property type="match status" value="1"/>
</dbReference>
<keyword evidence="5" id="KW-0238">DNA-binding</keyword>
<feature type="domain" description="Topo IA-type catalytic" evidence="9">
    <location>
        <begin position="128"/>
        <end position="613"/>
    </location>
</feature>
<protein>
    <recommendedName>
        <fullName evidence="3">DNA topoisomerase</fullName>
        <ecNumber evidence="3">5.6.2.1</ecNumber>
    </recommendedName>
</protein>
<keyword evidence="4" id="KW-0799">Topoisomerase</keyword>
<dbReference type="Gene3D" id="2.70.20.10">
    <property type="entry name" value="Topoisomerase I, domain 3"/>
    <property type="match status" value="1"/>
</dbReference>
<dbReference type="InterPro" id="IPR013825">
    <property type="entry name" value="Topo_IA_cen_sub2"/>
</dbReference>
<sequence>MSYILVIVESPAKCEKIEKFLGAGYKVIGSYGHITHLSNLDQIDVKNNYKPSFAIIDTKKAQIEKMRKAIKGAKEVILATDDDREGEAIAWHIAQVFALPLETSKRIVFHEITERAIKHALANPRTLNLELVYAQQGRQILDLIVGFTITPLLWKYIVSNSKNALSAGRCQTPALRLVYDNYKEIQESPGKMSFNSCGYFTSNNIQFILNKNFDSHDTVKDFLEQSKTHKHSLTKAKERELIKNPPCPFTTSGLQQTANNVMHISPKDTMALAQKLYEGGYITYMRTDSKVYSVDFIEQGKTYITEKYRHEYIHPELNKLIQNKDNGEAVREEAEEEVVEKTKTKKTKSKAKKEKSIDNTNKNNNNAQEAHEAIRPTHIELEAIPDNEETFSAKHRKLYKLIWTNSLESMMAPAKYLQLVVNISAPYDAVYKYSAEENIFLGWKAVCGIEEEKYYSYFKNMKEEIITYKKLTCKQTLKELKSHYSEAHLVQLLEQKGIGRPSTFSSLLEKIQERNYVTKQNVEGKKLEIIDYTLVESTITQERGTKEFGNEKNKLVITQTGIFVIEFLIKYFNKLFDYDYTKSMEDELDNIAHGQKKYYELCGECYGFINDLIKTNNLIANSDASANASTNASTNTPEKIQIIIDAKHSYLIGKHGPTIKYTKEDGTLGFYGVKKDIDITKLKAGLYKLDELIETKEENSKLLGNFQEQPVYLKKGKYGYFLECGELRKSLNTVKINVPIKEIKLEDAVTILSERASEGNSLVRKISNDLAIRKGKYGDYIFYKTETMKKPQFLKLNGFNDDYVTCSLDFLKSWIKEKYGL</sequence>
<dbReference type="SMART" id="SM00493">
    <property type="entry name" value="TOPRIM"/>
    <property type="match status" value="1"/>
</dbReference>
<dbReference type="PRINTS" id="PR00417">
    <property type="entry name" value="PRTPISMRASEI"/>
</dbReference>
<evidence type="ECO:0000259" key="9">
    <source>
        <dbReference type="PROSITE" id="PS52039"/>
    </source>
</evidence>
<evidence type="ECO:0000256" key="5">
    <source>
        <dbReference type="ARBA" id="ARBA00023125"/>
    </source>
</evidence>
<evidence type="ECO:0000256" key="6">
    <source>
        <dbReference type="ARBA" id="ARBA00023235"/>
    </source>
</evidence>
<dbReference type="GO" id="GO:0003677">
    <property type="term" value="F:DNA binding"/>
    <property type="evidence" value="ECO:0007669"/>
    <property type="project" value="UniProtKB-KW"/>
</dbReference>